<dbReference type="RefSeq" id="WP_128222014.1">
    <property type="nucleotide sequence ID" value="NZ_CP034929.1"/>
</dbReference>
<organism evidence="3 4">
    <name type="scientific">Nocardioides yefusunii</name>
    <dbReference type="NCBI Taxonomy" id="2500546"/>
    <lineage>
        <taxon>Bacteria</taxon>
        <taxon>Bacillati</taxon>
        <taxon>Actinomycetota</taxon>
        <taxon>Actinomycetes</taxon>
        <taxon>Propionibacteriales</taxon>
        <taxon>Nocardioidaceae</taxon>
        <taxon>Nocardioides</taxon>
    </lineage>
</organism>
<keyword evidence="1" id="KW-0732">Signal</keyword>
<feature type="signal peptide" evidence="1">
    <location>
        <begin position="1"/>
        <end position="33"/>
    </location>
</feature>
<gene>
    <name evidence="3" type="ORF">ACFPWU_14580</name>
</gene>
<evidence type="ECO:0000259" key="2">
    <source>
        <dbReference type="Pfam" id="PF00561"/>
    </source>
</evidence>
<dbReference type="InterPro" id="IPR000073">
    <property type="entry name" value="AB_hydrolase_1"/>
</dbReference>
<accession>A0ABW1R2W1</accession>
<feature type="domain" description="AB hydrolase-1" evidence="2">
    <location>
        <begin position="90"/>
        <end position="221"/>
    </location>
</feature>
<keyword evidence="4" id="KW-1185">Reference proteome</keyword>
<comment type="caution">
    <text evidence="3">The sequence shown here is derived from an EMBL/GenBank/DDBJ whole genome shotgun (WGS) entry which is preliminary data.</text>
</comment>
<dbReference type="InterPro" id="IPR029058">
    <property type="entry name" value="AB_hydrolase_fold"/>
</dbReference>
<name>A0ABW1R2W1_9ACTN</name>
<dbReference type="Pfam" id="PF00561">
    <property type="entry name" value="Abhydrolase_1"/>
    <property type="match status" value="1"/>
</dbReference>
<evidence type="ECO:0000256" key="1">
    <source>
        <dbReference type="SAM" id="SignalP"/>
    </source>
</evidence>
<evidence type="ECO:0000313" key="3">
    <source>
        <dbReference type="EMBL" id="MFC6154890.1"/>
    </source>
</evidence>
<dbReference type="Gene3D" id="3.40.50.1820">
    <property type="entry name" value="alpha/beta hydrolase"/>
    <property type="match status" value="1"/>
</dbReference>
<dbReference type="Proteomes" id="UP001596098">
    <property type="component" value="Unassembled WGS sequence"/>
</dbReference>
<evidence type="ECO:0000313" key="4">
    <source>
        <dbReference type="Proteomes" id="UP001596098"/>
    </source>
</evidence>
<proteinExistence type="predicted"/>
<reference evidence="4" key="1">
    <citation type="journal article" date="2019" name="Int. J. Syst. Evol. Microbiol.">
        <title>The Global Catalogue of Microorganisms (GCM) 10K type strain sequencing project: providing services to taxonomists for standard genome sequencing and annotation.</title>
        <authorList>
            <consortium name="The Broad Institute Genomics Platform"/>
            <consortium name="The Broad Institute Genome Sequencing Center for Infectious Disease"/>
            <person name="Wu L."/>
            <person name="Ma J."/>
        </authorList>
    </citation>
    <scope>NUCLEOTIDE SEQUENCE [LARGE SCALE GENOMIC DNA]</scope>
    <source>
        <strain evidence="4">DFY28</strain>
    </source>
</reference>
<dbReference type="SUPFAM" id="SSF53474">
    <property type="entry name" value="alpha/beta-Hydrolases"/>
    <property type="match status" value="1"/>
</dbReference>
<dbReference type="EMBL" id="JBHSQI010000009">
    <property type="protein sequence ID" value="MFC6154890.1"/>
    <property type="molecule type" value="Genomic_DNA"/>
</dbReference>
<protein>
    <submittedName>
        <fullName evidence="3">Esterase/lipase family protein</fullName>
    </submittedName>
</protein>
<sequence length="330" mass="35355">MPLRTLTQRLLRGGLSAALALTLVSALTAPAQADPPKKPLPVSFNVTPILSGMAARTFVPHWSPAGSNDPTCKLTPSRPRPVVLVNFTSGAGWEWSTGSPYLRNNGFCVFHFNYGNITPFERFPLQGLGDIRTSAVELATFVDQVRATTGSDKVDLVGWSQGGGMLPHYYINFLGGAAKVNELVGIAPGNHGTDGSGILRPDTLAPIVYPILRHVLPSFGQQIAGTELAEEIYRDGDTRPGPHYTVIASKYDWIATPTQNQFLVGDPTAFGGQGNVTNILLQDGCAKDRSEHISTGFSERTWRHVLNALAPAEAKKVPCIAVLPYLGSGL</sequence>
<feature type="chain" id="PRO_5047068617" evidence="1">
    <location>
        <begin position="34"/>
        <end position="330"/>
    </location>
</feature>